<dbReference type="EMBL" id="AEYP01092189">
    <property type="status" value="NOT_ANNOTATED_CDS"/>
    <property type="molecule type" value="Genomic_DNA"/>
</dbReference>
<proteinExistence type="predicted"/>
<evidence type="ECO:0000256" key="1">
    <source>
        <dbReference type="SAM" id="MobiDB-lite"/>
    </source>
</evidence>
<sequence length="202" mass="21853">GLEPLLWTLHFLPPPPHLPPSCLPRLLLRPSFTPPSLLPFPFPFLFPYFLHFFFQSPFSPPSLPPPLSSSPFLLLLLLPPRSQPPPPSRVLEPGPDAAGRRSQGALTHRLTQREVSCQQTPAGGGGAPGVLATVSEALLGTGAHGLPRERPFRLPTSAERDGRPPGGRGALRDARGGQRETQMCRTSNSSLGSLARFEETEK</sequence>
<dbReference type="Ensembl" id="ENSMPUT00000012032.1">
    <property type="protein sequence ID" value="ENSMPUP00000011839.1"/>
    <property type="gene ID" value="ENSMPUG00000011929.1"/>
</dbReference>
<name>M3YKI2_MUSPF</name>
<evidence type="ECO:0000313" key="2">
    <source>
        <dbReference type="Ensembl" id="ENSMPUP00000011839.1"/>
    </source>
</evidence>
<feature type="region of interest" description="Disordered" evidence="1">
    <location>
        <begin position="83"/>
        <end position="105"/>
    </location>
</feature>
<dbReference type="InParanoid" id="M3YKI2"/>
<accession>M3YKI2</accession>
<feature type="compositionally biased region" description="Basic and acidic residues" evidence="1">
    <location>
        <begin position="146"/>
        <end position="163"/>
    </location>
</feature>
<dbReference type="HOGENOM" id="CLU_1357422_0_0_1"/>
<feature type="compositionally biased region" description="Polar residues" evidence="1">
    <location>
        <begin position="180"/>
        <end position="192"/>
    </location>
</feature>
<feature type="region of interest" description="Disordered" evidence="1">
    <location>
        <begin position="141"/>
        <end position="202"/>
    </location>
</feature>
<organism evidence="2">
    <name type="scientific">Mustela putorius furo</name>
    <name type="common">European domestic ferret</name>
    <name type="synonym">Mustela furo</name>
    <dbReference type="NCBI Taxonomy" id="9669"/>
    <lineage>
        <taxon>Eukaryota</taxon>
        <taxon>Metazoa</taxon>
        <taxon>Chordata</taxon>
        <taxon>Craniata</taxon>
        <taxon>Vertebrata</taxon>
        <taxon>Euteleostomi</taxon>
        <taxon>Mammalia</taxon>
        <taxon>Eutheria</taxon>
        <taxon>Laurasiatheria</taxon>
        <taxon>Carnivora</taxon>
        <taxon>Caniformia</taxon>
        <taxon>Musteloidea</taxon>
        <taxon>Mustelidae</taxon>
        <taxon>Mustelinae</taxon>
        <taxon>Mustela</taxon>
    </lineage>
</organism>
<dbReference type="AlphaFoldDB" id="M3YKI2"/>
<reference evidence="2" key="1">
    <citation type="submission" date="2024-06" db="UniProtKB">
        <authorList>
            <consortium name="Ensembl"/>
        </authorList>
    </citation>
    <scope>IDENTIFICATION</scope>
</reference>
<dbReference type="EMBL" id="AEYP01092190">
    <property type="status" value="NOT_ANNOTATED_CDS"/>
    <property type="molecule type" value="Genomic_DNA"/>
</dbReference>
<protein>
    <submittedName>
        <fullName evidence="2">Uncharacterized protein</fullName>
    </submittedName>
</protein>